<dbReference type="PANTHER" id="PTHR30353">
    <property type="entry name" value="INNER MEMBRANE PROTEIN DEDA-RELATED"/>
    <property type="match status" value="1"/>
</dbReference>
<feature type="transmembrane region" description="Helical" evidence="7">
    <location>
        <begin position="60"/>
        <end position="83"/>
    </location>
</feature>
<sequence>MTLSEIINVITEFSRHHQILAIIIVFILAFGESLAFISLLLPATVILLGLGALIGDNGLAFLPIWFAAACGAFLGDWLSYWFGFHYKNSVRHMWPISRRPEVLDRGHRFFDRWGVWSVFLGRFLGPLRAVIPLVAGICAMPKHYFQLANLLSAMIWAFAILAPGAFGLSWLAQWMG</sequence>
<feature type="transmembrane region" description="Helical" evidence="7">
    <location>
        <begin position="113"/>
        <end position="135"/>
    </location>
</feature>
<proteinExistence type="inferred from homology"/>
<keyword evidence="5 7" id="KW-1133">Transmembrane helix</keyword>
<keyword evidence="3 7" id="KW-1003">Cell membrane</keyword>
<keyword evidence="6 7" id="KW-0472">Membrane</keyword>
<dbReference type="RefSeq" id="WP_180559511.1">
    <property type="nucleotide sequence ID" value="NZ_CP084222.1"/>
</dbReference>
<evidence type="ECO:0000313" key="9">
    <source>
        <dbReference type="EMBL" id="WGO83105.1"/>
    </source>
</evidence>
<evidence type="ECO:0000259" key="8">
    <source>
        <dbReference type="Pfam" id="PF09335"/>
    </source>
</evidence>
<evidence type="ECO:0000313" key="10">
    <source>
        <dbReference type="Proteomes" id="UP001231859"/>
    </source>
</evidence>
<organism evidence="9 10">
    <name type="scientific">Arsenophonus apicola</name>
    <dbReference type="NCBI Taxonomy" id="2879119"/>
    <lineage>
        <taxon>Bacteria</taxon>
        <taxon>Pseudomonadati</taxon>
        <taxon>Pseudomonadota</taxon>
        <taxon>Gammaproteobacteria</taxon>
        <taxon>Enterobacterales</taxon>
        <taxon>Morganellaceae</taxon>
        <taxon>Arsenophonus</taxon>
    </lineage>
</organism>
<feature type="domain" description="VTT" evidence="8">
    <location>
        <begin position="41"/>
        <end position="165"/>
    </location>
</feature>
<evidence type="ECO:0000256" key="6">
    <source>
        <dbReference type="ARBA" id="ARBA00023136"/>
    </source>
</evidence>
<evidence type="ECO:0000256" key="5">
    <source>
        <dbReference type="ARBA" id="ARBA00022989"/>
    </source>
</evidence>
<accession>A0ABY8P2R6</accession>
<evidence type="ECO:0000256" key="3">
    <source>
        <dbReference type="ARBA" id="ARBA00022475"/>
    </source>
</evidence>
<dbReference type="InterPro" id="IPR032816">
    <property type="entry name" value="VTT_dom"/>
</dbReference>
<gene>
    <name evidence="9" type="ORF">QG404_12275</name>
</gene>
<dbReference type="EMBL" id="CP123759">
    <property type="protein sequence ID" value="WGO83105.1"/>
    <property type="molecule type" value="Genomic_DNA"/>
</dbReference>
<protein>
    <submittedName>
        <fullName evidence="9">DedA family protein</fullName>
    </submittedName>
</protein>
<comment type="similarity">
    <text evidence="2 7">Belongs to the DedA family.</text>
</comment>
<dbReference type="InterPro" id="IPR032818">
    <property type="entry name" value="DedA-like"/>
</dbReference>
<feature type="transmembrane region" description="Helical" evidence="7">
    <location>
        <begin position="147"/>
        <end position="172"/>
    </location>
</feature>
<evidence type="ECO:0000256" key="4">
    <source>
        <dbReference type="ARBA" id="ARBA00022692"/>
    </source>
</evidence>
<dbReference type="PANTHER" id="PTHR30353:SF15">
    <property type="entry name" value="INNER MEMBRANE PROTEIN YABI"/>
    <property type="match status" value="1"/>
</dbReference>
<name>A0ABY8P2R6_9GAMM</name>
<dbReference type="Proteomes" id="UP001231859">
    <property type="component" value="Chromosome"/>
</dbReference>
<feature type="transmembrane region" description="Helical" evidence="7">
    <location>
        <begin position="21"/>
        <end position="54"/>
    </location>
</feature>
<evidence type="ECO:0000256" key="7">
    <source>
        <dbReference type="RuleBase" id="RU367016"/>
    </source>
</evidence>
<reference evidence="9 10" key="1">
    <citation type="submission" date="2023-04" db="EMBL/GenBank/DDBJ databases">
        <title>Genome dynamics across the evolutionary transition to endosymbiosis.</title>
        <authorList>
            <person name="Siozios S."/>
            <person name="Nadal-Jimenez P."/>
            <person name="Azagi T."/>
            <person name="Sprong H."/>
            <person name="Frost C.L."/>
            <person name="Parratt S.R."/>
            <person name="Taylor G."/>
            <person name="Brettell L."/>
            <person name="Lew K.C."/>
            <person name="Croft L."/>
            <person name="King K.C."/>
            <person name="Brockhurst M.A."/>
            <person name="Hypsa V."/>
            <person name="Novakova E."/>
            <person name="Darby A.C."/>
            <person name="Hurst G.D.D."/>
        </authorList>
    </citation>
    <scope>NUCLEOTIDE SEQUENCE [LARGE SCALE GENOMIC DNA]</scope>
    <source>
        <strain evidence="10">aApi_AU</strain>
    </source>
</reference>
<keyword evidence="10" id="KW-1185">Reference proteome</keyword>
<dbReference type="Pfam" id="PF09335">
    <property type="entry name" value="VTT_dom"/>
    <property type="match status" value="1"/>
</dbReference>
<comment type="subcellular location">
    <subcellularLocation>
        <location evidence="1 7">Cell membrane</location>
        <topology evidence="1 7">Multi-pass membrane protein</topology>
    </subcellularLocation>
</comment>
<evidence type="ECO:0000256" key="2">
    <source>
        <dbReference type="ARBA" id="ARBA00010792"/>
    </source>
</evidence>
<evidence type="ECO:0000256" key="1">
    <source>
        <dbReference type="ARBA" id="ARBA00004651"/>
    </source>
</evidence>
<keyword evidence="4 7" id="KW-0812">Transmembrane</keyword>